<evidence type="ECO:0000256" key="6">
    <source>
        <dbReference type="SAM" id="MobiDB-lite"/>
    </source>
</evidence>
<dbReference type="SMART" id="SM00291">
    <property type="entry name" value="ZnF_ZZ"/>
    <property type="match status" value="1"/>
</dbReference>
<reference evidence="11" key="1">
    <citation type="submission" date="2021-01" db="EMBL/GenBank/DDBJ databases">
        <title>Caligus Genome Assembly.</title>
        <authorList>
            <person name="Gallardo-Escarate C."/>
        </authorList>
    </citation>
    <scope>NUCLEOTIDE SEQUENCE [LARGE SCALE GENOMIC DNA]</scope>
</reference>
<dbReference type="InterPro" id="IPR017930">
    <property type="entry name" value="Myb_dom"/>
</dbReference>
<dbReference type="OrthoDB" id="20473at2759"/>
<dbReference type="Pfam" id="PF00569">
    <property type="entry name" value="ZZ"/>
    <property type="match status" value="1"/>
</dbReference>
<dbReference type="GO" id="GO:0070461">
    <property type="term" value="C:SAGA-type complex"/>
    <property type="evidence" value="ECO:0007669"/>
    <property type="project" value="UniProtKB-ARBA"/>
</dbReference>
<feature type="compositionally biased region" description="Acidic residues" evidence="6">
    <location>
        <begin position="153"/>
        <end position="163"/>
    </location>
</feature>
<dbReference type="Proteomes" id="UP000595437">
    <property type="component" value="Chromosome 2"/>
</dbReference>
<dbReference type="AlphaFoldDB" id="A0A7T8KMA4"/>
<evidence type="ECO:0000259" key="9">
    <source>
        <dbReference type="PROSITE" id="PS51294"/>
    </source>
</evidence>
<dbReference type="PROSITE" id="PS50135">
    <property type="entry name" value="ZF_ZZ_2"/>
    <property type="match status" value="1"/>
</dbReference>
<evidence type="ECO:0000256" key="3">
    <source>
        <dbReference type="ARBA" id="ARBA00022771"/>
    </source>
</evidence>
<keyword evidence="4" id="KW-0862">Zinc</keyword>
<evidence type="ECO:0000256" key="5">
    <source>
        <dbReference type="PROSITE-ProRule" id="PRU00228"/>
    </source>
</evidence>
<dbReference type="InterPro" id="IPR001005">
    <property type="entry name" value="SANT/Myb"/>
</dbReference>
<accession>A0A7T8KMA4</accession>
<feature type="compositionally biased region" description="Polar residues" evidence="6">
    <location>
        <begin position="32"/>
        <end position="44"/>
    </location>
</feature>
<dbReference type="PROSITE" id="PS51294">
    <property type="entry name" value="HTH_MYB"/>
    <property type="match status" value="1"/>
</dbReference>
<sequence>NKPETRKGHASPHLSRSDPVKLDPSYEGDPSMTKTPHLQPAWTNEEQKRLEELLIEFPSEDVEMERWKKIANALGNRTPIQVQSRIQKYFLKLHKAGLPIPGRLTKSKIRSSRLSTRSIPKNSTFFPNNNPAVKMDEDLPDEETLLDSQVKQEEDDPSEEDETSSPKSRQLSLLKRIRREIETELREGSSVHLRYRCDGCAVEPILGTRWHCTDCLRNEIDFCSSCALSLPELPPHHLKDHRLKPMRLKKKTQEGFVDKDYVSNSGKLSYLDPNFMR</sequence>
<proteinExistence type="predicted"/>
<feature type="domain" description="Myb-like" evidence="7">
    <location>
        <begin position="42"/>
        <end position="90"/>
    </location>
</feature>
<protein>
    <submittedName>
        <fullName evidence="10">ZZtype zinc fingercontaining protein 3like</fullName>
    </submittedName>
</protein>
<dbReference type="SMART" id="SM00717">
    <property type="entry name" value="SANT"/>
    <property type="match status" value="1"/>
</dbReference>
<organism evidence="10 11">
    <name type="scientific">Caligus rogercresseyi</name>
    <name type="common">Sea louse</name>
    <dbReference type="NCBI Taxonomy" id="217165"/>
    <lineage>
        <taxon>Eukaryota</taxon>
        <taxon>Metazoa</taxon>
        <taxon>Ecdysozoa</taxon>
        <taxon>Arthropoda</taxon>
        <taxon>Crustacea</taxon>
        <taxon>Multicrustacea</taxon>
        <taxon>Hexanauplia</taxon>
        <taxon>Copepoda</taxon>
        <taxon>Siphonostomatoida</taxon>
        <taxon>Caligidae</taxon>
        <taxon>Caligus</taxon>
    </lineage>
</organism>
<evidence type="ECO:0000256" key="4">
    <source>
        <dbReference type="ARBA" id="ARBA00022833"/>
    </source>
</evidence>
<evidence type="ECO:0000256" key="2">
    <source>
        <dbReference type="ARBA" id="ARBA00022723"/>
    </source>
</evidence>
<dbReference type="GO" id="GO:0005634">
    <property type="term" value="C:nucleus"/>
    <property type="evidence" value="ECO:0007669"/>
    <property type="project" value="UniProtKB-SubCell"/>
</dbReference>
<dbReference type="SUPFAM" id="SSF46689">
    <property type="entry name" value="Homeodomain-like"/>
    <property type="match status" value="1"/>
</dbReference>
<evidence type="ECO:0000313" key="10">
    <source>
        <dbReference type="EMBL" id="QQP58560.1"/>
    </source>
</evidence>
<dbReference type="Gene3D" id="3.30.60.90">
    <property type="match status" value="1"/>
</dbReference>
<feature type="domain" description="ZZ-type" evidence="8">
    <location>
        <begin position="192"/>
        <end position="251"/>
    </location>
</feature>
<keyword evidence="3 5" id="KW-0863">Zinc-finger</keyword>
<dbReference type="InterPro" id="IPR037830">
    <property type="entry name" value="ZZZ3"/>
</dbReference>
<dbReference type="InterPro" id="IPR000433">
    <property type="entry name" value="Znf_ZZ"/>
</dbReference>
<evidence type="ECO:0000259" key="7">
    <source>
        <dbReference type="PROSITE" id="PS50090"/>
    </source>
</evidence>
<dbReference type="Pfam" id="PF00249">
    <property type="entry name" value="Myb_DNA-binding"/>
    <property type="match status" value="1"/>
</dbReference>
<dbReference type="CDD" id="cd00167">
    <property type="entry name" value="SANT"/>
    <property type="match status" value="1"/>
</dbReference>
<gene>
    <name evidence="10" type="ORF">FKW44_003926</name>
</gene>
<keyword evidence="11" id="KW-1185">Reference proteome</keyword>
<feature type="region of interest" description="Disordered" evidence="6">
    <location>
        <begin position="1"/>
        <end position="45"/>
    </location>
</feature>
<dbReference type="GO" id="GO:0008270">
    <property type="term" value="F:zinc ion binding"/>
    <property type="evidence" value="ECO:0007669"/>
    <property type="project" value="UniProtKB-KW"/>
</dbReference>
<dbReference type="SUPFAM" id="SSF57850">
    <property type="entry name" value="RING/U-box"/>
    <property type="match status" value="1"/>
</dbReference>
<evidence type="ECO:0000256" key="1">
    <source>
        <dbReference type="ARBA" id="ARBA00004123"/>
    </source>
</evidence>
<dbReference type="PANTHER" id="PTHR22705:SF0">
    <property type="entry name" value="ZZ-TYPE ZINC FINGER-CONTAINING PROTEIN 3"/>
    <property type="match status" value="1"/>
</dbReference>
<dbReference type="PROSITE" id="PS50090">
    <property type="entry name" value="MYB_LIKE"/>
    <property type="match status" value="1"/>
</dbReference>
<dbReference type="InterPro" id="IPR009057">
    <property type="entry name" value="Homeodomain-like_sf"/>
</dbReference>
<feature type="region of interest" description="Disordered" evidence="6">
    <location>
        <begin position="111"/>
        <end position="171"/>
    </location>
</feature>
<dbReference type="EMBL" id="CP045891">
    <property type="protein sequence ID" value="QQP58560.1"/>
    <property type="molecule type" value="Genomic_DNA"/>
</dbReference>
<feature type="non-terminal residue" evidence="10">
    <location>
        <position position="1"/>
    </location>
</feature>
<keyword evidence="2" id="KW-0479">Metal-binding</keyword>
<feature type="compositionally biased region" description="Polar residues" evidence="6">
    <location>
        <begin position="112"/>
        <end position="131"/>
    </location>
</feature>
<dbReference type="PANTHER" id="PTHR22705">
    <property type="entry name" value="ZINC FINGER, ZZ DOMAIN CONTAINING 3"/>
    <property type="match status" value="1"/>
</dbReference>
<name>A0A7T8KMA4_CALRO</name>
<feature type="domain" description="HTH myb-type" evidence="9">
    <location>
        <begin position="41"/>
        <end position="94"/>
    </location>
</feature>
<dbReference type="InterPro" id="IPR043145">
    <property type="entry name" value="Znf_ZZ_sf"/>
</dbReference>
<comment type="subcellular location">
    <subcellularLocation>
        <location evidence="1">Nucleus</location>
    </subcellularLocation>
</comment>
<dbReference type="Gene3D" id="1.10.10.60">
    <property type="entry name" value="Homeodomain-like"/>
    <property type="match status" value="1"/>
</dbReference>
<evidence type="ECO:0000313" key="11">
    <source>
        <dbReference type="Proteomes" id="UP000595437"/>
    </source>
</evidence>
<evidence type="ECO:0000259" key="8">
    <source>
        <dbReference type="PROSITE" id="PS50135"/>
    </source>
</evidence>